<dbReference type="STRING" id="585506.HMPREF0877_1162"/>
<reference evidence="8 9" key="1">
    <citation type="submission" date="2009-04" db="EMBL/GenBank/DDBJ databases">
        <authorList>
            <person name="Qin X."/>
            <person name="Bachman B."/>
            <person name="Battles P."/>
            <person name="Bell A."/>
            <person name="Bess C."/>
            <person name="Bickham C."/>
            <person name="Chaboub L."/>
            <person name="Chen D."/>
            <person name="Coyle M."/>
            <person name="Deiros D.R."/>
            <person name="Dinh H."/>
            <person name="Forbes L."/>
            <person name="Fowler G."/>
            <person name="Francisco L."/>
            <person name="Fu Q."/>
            <person name="Gubbala S."/>
            <person name="Hale W."/>
            <person name="Han Y."/>
            <person name="Hemphill L."/>
            <person name="Highlander S.K."/>
            <person name="Hirani K."/>
            <person name="Hogues M."/>
            <person name="Jackson L."/>
            <person name="Jakkamsetti A."/>
            <person name="Javaid M."/>
            <person name="Jiang H."/>
            <person name="Korchina V."/>
            <person name="Kovar C."/>
            <person name="Lara F."/>
            <person name="Lee S."/>
            <person name="Mata R."/>
            <person name="Mathew T."/>
            <person name="Moen C."/>
            <person name="Morales K."/>
            <person name="Munidasa M."/>
            <person name="Nazareth L."/>
            <person name="Ngo R."/>
            <person name="Nguyen L."/>
            <person name="Okwuonu G."/>
            <person name="Ongeri F."/>
            <person name="Patil S."/>
            <person name="Petrosino J."/>
            <person name="Pham C."/>
            <person name="Pham P."/>
            <person name="Pu L.-L."/>
            <person name="Puazo M."/>
            <person name="Raj R."/>
            <person name="Reid J."/>
            <person name="Rouhana J."/>
            <person name="Saada N."/>
            <person name="Shang Y."/>
            <person name="Simmons D."/>
            <person name="Thornton R."/>
            <person name="Warren J."/>
            <person name="Weissenberger G."/>
            <person name="Zhang J."/>
            <person name="Zhang L."/>
            <person name="Zhou C."/>
            <person name="Zhu D."/>
            <person name="Muzny D."/>
            <person name="Worley K."/>
            <person name="Gibbs R."/>
        </authorList>
    </citation>
    <scope>NUCLEOTIDE SEQUENCE [LARGE SCALE GENOMIC DNA]</scope>
    <source>
        <strain evidence="8 9">ATCC 33313</strain>
    </source>
</reference>
<evidence type="ECO:0000256" key="5">
    <source>
        <dbReference type="ARBA" id="ARBA00023136"/>
    </source>
</evidence>
<evidence type="ECO:0000256" key="4">
    <source>
        <dbReference type="ARBA" id="ARBA00022989"/>
    </source>
</evidence>
<feature type="transmembrane region" description="Helical" evidence="6">
    <location>
        <begin position="85"/>
        <end position="102"/>
    </location>
</feature>
<dbReference type="AlphaFoldDB" id="C5RB17"/>
<feature type="transmembrane region" description="Helical" evidence="6">
    <location>
        <begin position="286"/>
        <end position="304"/>
    </location>
</feature>
<dbReference type="InterPro" id="IPR020846">
    <property type="entry name" value="MFS_dom"/>
</dbReference>
<dbReference type="PROSITE" id="PS50850">
    <property type="entry name" value="MFS"/>
    <property type="match status" value="1"/>
</dbReference>
<dbReference type="EMBL" id="ACKU01000014">
    <property type="protein sequence ID" value="EER74686.1"/>
    <property type="molecule type" value="Genomic_DNA"/>
</dbReference>
<keyword evidence="9" id="KW-1185">Reference proteome</keyword>
<dbReference type="Gene3D" id="1.20.1250.20">
    <property type="entry name" value="MFS general substrate transporter like domains"/>
    <property type="match status" value="2"/>
</dbReference>
<dbReference type="InterPro" id="IPR036259">
    <property type="entry name" value="MFS_trans_sf"/>
</dbReference>
<dbReference type="eggNOG" id="COG2807">
    <property type="taxonomic scope" value="Bacteria"/>
</dbReference>
<feature type="transmembrane region" description="Helical" evidence="6">
    <location>
        <begin position="108"/>
        <end position="130"/>
    </location>
</feature>
<evidence type="ECO:0000313" key="8">
    <source>
        <dbReference type="EMBL" id="EER74686.1"/>
    </source>
</evidence>
<evidence type="ECO:0000256" key="3">
    <source>
        <dbReference type="ARBA" id="ARBA00022692"/>
    </source>
</evidence>
<feature type="transmembrane region" description="Helical" evidence="6">
    <location>
        <begin position="354"/>
        <end position="371"/>
    </location>
</feature>
<feature type="transmembrane region" description="Helical" evidence="6">
    <location>
        <begin position="142"/>
        <end position="162"/>
    </location>
</feature>
<feature type="transmembrane region" description="Helical" evidence="6">
    <location>
        <begin position="55"/>
        <end position="73"/>
    </location>
</feature>
<feature type="transmembrane region" description="Helical" evidence="6">
    <location>
        <begin position="168"/>
        <end position="192"/>
    </location>
</feature>
<evidence type="ECO:0000256" key="2">
    <source>
        <dbReference type="ARBA" id="ARBA00022448"/>
    </source>
</evidence>
<feature type="domain" description="Major facilitator superfamily (MFS) profile" evidence="7">
    <location>
        <begin position="19"/>
        <end position="399"/>
    </location>
</feature>
<feature type="transmembrane region" description="Helical" evidence="6">
    <location>
        <begin position="310"/>
        <end position="333"/>
    </location>
</feature>
<dbReference type="InterPro" id="IPR052524">
    <property type="entry name" value="MFS_Cyanate_Porter"/>
</dbReference>
<sequence>MVVSRTYLKEQKMKKKWLFTLSIVLLGVVMRSTFTTIPVVIDNVAHSFGLPVSQLGILTTLPLLTFAIFSPTTSYFTRRFGMEKTLLVALLLVLFGSLLRVASASMLFIGTILVGSGIAFINVLLPATLVKFTPNKIGAYTSLYSTTMTLMTAIFQIIAVPITKAFSWQMLVLFLSVIVFLVVVTWVLHMAINVDTSVNQRVHSVDNMPDQVHPWRNKYAWAMLVMAGIQSAVFYTSIAWVPTVAQHTGLTATQSGWVIGVMSLIGIPASMWVPSFLERANYKQRVRFMTGATVLWLIAIIMMYNTQAGLVWWLIVTSFIGLGGTAVFVYMVTSYAIRTRNPLESSALSGMAQTGGYLIAAGAPWAYGVLFAQLDSWFLQTTVMAIAILIFIGLMWFVERDQTIFE</sequence>
<dbReference type="Pfam" id="PF07690">
    <property type="entry name" value="MFS_1"/>
    <property type="match status" value="1"/>
</dbReference>
<feature type="transmembrane region" description="Helical" evidence="6">
    <location>
        <begin position="377"/>
        <end position="398"/>
    </location>
</feature>
<evidence type="ECO:0000256" key="6">
    <source>
        <dbReference type="SAM" id="Phobius"/>
    </source>
</evidence>
<protein>
    <submittedName>
        <fullName evidence="8">Transporter, major facilitator family protein</fullName>
    </submittedName>
</protein>
<dbReference type="SUPFAM" id="SSF103473">
    <property type="entry name" value="MFS general substrate transporter"/>
    <property type="match status" value="1"/>
</dbReference>
<dbReference type="GO" id="GO:0005886">
    <property type="term" value="C:plasma membrane"/>
    <property type="evidence" value="ECO:0007669"/>
    <property type="project" value="UniProtKB-SubCell"/>
</dbReference>
<feature type="transmembrane region" description="Helical" evidence="6">
    <location>
        <begin position="219"/>
        <end position="242"/>
    </location>
</feature>
<evidence type="ECO:0000259" key="7">
    <source>
        <dbReference type="PROSITE" id="PS50850"/>
    </source>
</evidence>
<dbReference type="Proteomes" id="UP000004528">
    <property type="component" value="Unassembled WGS sequence"/>
</dbReference>
<dbReference type="PANTHER" id="PTHR23523">
    <property type="match status" value="1"/>
</dbReference>
<feature type="transmembrane region" description="Helical" evidence="6">
    <location>
        <begin position="254"/>
        <end position="274"/>
    </location>
</feature>
<keyword evidence="5 6" id="KW-0472">Membrane</keyword>
<evidence type="ECO:0000313" key="9">
    <source>
        <dbReference type="Proteomes" id="UP000004528"/>
    </source>
</evidence>
<keyword evidence="4 6" id="KW-1133">Transmembrane helix</keyword>
<dbReference type="HOGENOM" id="CLU_038046_1_0_9"/>
<keyword evidence="2" id="KW-0813">Transport</keyword>
<name>C5RB17_WEIPA</name>
<accession>C5RB17</accession>
<dbReference type="InterPro" id="IPR011701">
    <property type="entry name" value="MFS"/>
</dbReference>
<proteinExistence type="predicted"/>
<comment type="caution">
    <text evidence="8">The sequence shown here is derived from an EMBL/GenBank/DDBJ whole genome shotgun (WGS) entry which is preliminary data.</text>
</comment>
<keyword evidence="3 6" id="KW-0812">Transmembrane</keyword>
<comment type="subcellular location">
    <subcellularLocation>
        <location evidence="1">Cell membrane</location>
        <topology evidence="1">Multi-pass membrane protein</topology>
    </subcellularLocation>
</comment>
<dbReference type="OrthoDB" id="9797740at2"/>
<dbReference type="PANTHER" id="PTHR23523:SF2">
    <property type="entry name" value="2-NITROIMIDAZOLE TRANSPORTER"/>
    <property type="match status" value="1"/>
</dbReference>
<gene>
    <name evidence="8" type="ORF">HMPREF0877_1162</name>
</gene>
<dbReference type="GO" id="GO:0022857">
    <property type="term" value="F:transmembrane transporter activity"/>
    <property type="evidence" value="ECO:0007669"/>
    <property type="project" value="InterPro"/>
</dbReference>
<evidence type="ECO:0000256" key="1">
    <source>
        <dbReference type="ARBA" id="ARBA00004651"/>
    </source>
</evidence>
<organism evidence="8 9">
    <name type="scientific">Weissella paramesenteroides ATCC 33313</name>
    <dbReference type="NCBI Taxonomy" id="585506"/>
    <lineage>
        <taxon>Bacteria</taxon>
        <taxon>Bacillati</taxon>
        <taxon>Bacillota</taxon>
        <taxon>Bacilli</taxon>
        <taxon>Lactobacillales</taxon>
        <taxon>Lactobacillaceae</taxon>
        <taxon>Weissella</taxon>
    </lineage>
</organism>